<dbReference type="InterPro" id="IPR051171">
    <property type="entry name" value="CaCA"/>
</dbReference>
<dbReference type="GO" id="GO:0016020">
    <property type="term" value="C:membrane"/>
    <property type="evidence" value="ECO:0007669"/>
    <property type="project" value="InterPro"/>
</dbReference>
<dbReference type="Proteomes" id="UP000887567">
    <property type="component" value="Unplaced"/>
</dbReference>
<feature type="domain" description="Calx-beta" evidence="6">
    <location>
        <begin position="365"/>
        <end position="467"/>
    </location>
</feature>
<protein>
    <recommendedName>
        <fullName evidence="6">Calx-beta domain-containing protein</fullName>
    </recommendedName>
</protein>
<dbReference type="PANTHER" id="PTHR11878">
    <property type="entry name" value="SODIUM/CALCIUM EXCHANGER"/>
    <property type="match status" value="1"/>
</dbReference>
<keyword evidence="4" id="KW-0813">Transport</keyword>
<evidence type="ECO:0000259" key="6">
    <source>
        <dbReference type="SMART" id="SM00237"/>
    </source>
</evidence>
<dbReference type="EnsemblMetazoa" id="XM_021041179.1">
    <property type="protein sequence ID" value="XP_020896838.1"/>
    <property type="gene ID" value="LOC110235700"/>
</dbReference>
<proteinExistence type="predicted"/>
<keyword evidence="2" id="KW-0677">Repeat</keyword>
<keyword evidence="4" id="KW-0406">Ion transport</keyword>
<keyword evidence="1" id="KW-0732">Signal</keyword>
<reference evidence="7" key="1">
    <citation type="submission" date="2022-11" db="UniProtKB">
        <authorList>
            <consortium name="EnsemblMetazoa"/>
        </authorList>
    </citation>
    <scope>IDENTIFICATION</scope>
</reference>
<evidence type="ECO:0000256" key="1">
    <source>
        <dbReference type="ARBA" id="ARBA00022729"/>
    </source>
</evidence>
<dbReference type="PANTHER" id="PTHR11878:SF65">
    <property type="entry name" value="NA_CA-EXCHANGE PROTEIN, ISOFORM G"/>
    <property type="match status" value="1"/>
</dbReference>
<feature type="domain" description="Calx-beta" evidence="6">
    <location>
        <begin position="712"/>
        <end position="809"/>
    </location>
</feature>
<evidence type="ECO:0000256" key="2">
    <source>
        <dbReference type="ARBA" id="ARBA00022737"/>
    </source>
</evidence>
<keyword evidence="5" id="KW-0472">Membrane</keyword>
<dbReference type="OrthoDB" id="6436887at2759"/>
<keyword evidence="3" id="KW-0106">Calcium</keyword>
<keyword evidence="5" id="KW-0812">Transmembrane</keyword>
<dbReference type="GeneID" id="110235700"/>
<feature type="domain" description="Calx-beta" evidence="6">
    <location>
        <begin position="250"/>
        <end position="352"/>
    </location>
</feature>
<keyword evidence="5" id="KW-1133">Transmembrane helix</keyword>
<name>A0A913X054_EXADI</name>
<dbReference type="Pfam" id="PF03160">
    <property type="entry name" value="Calx-beta"/>
    <property type="match status" value="6"/>
</dbReference>
<dbReference type="KEGG" id="epa:110235700"/>
<organism evidence="7 8">
    <name type="scientific">Exaiptasia diaphana</name>
    <name type="common">Tropical sea anemone</name>
    <name type="synonym">Aiptasia pulchella</name>
    <dbReference type="NCBI Taxonomy" id="2652724"/>
    <lineage>
        <taxon>Eukaryota</taxon>
        <taxon>Metazoa</taxon>
        <taxon>Cnidaria</taxon>
        <taxon>Anthozoa</taxon>
        <taxon>Hexacorallia</taxon>
        <taxon>Actiniaria</taxon>
        <taxon>Aiptasiidae</taxon>
        <taxon>Exaiptasia</taxon>
    </lineage>
</organism>
<evidence type="ECO:0000256" key="4">
    <source>
        <dbReference type="ARBA" id="ARBA00023065"/>
    </source>
</evidence>
<dbReference type="AlphaFoldDB" id="A0A913X054"/>
<evidence type="ECO:0000256" key="5">
    <source>
        <dbReference type="SAM" id="Phobius"/>
    </source>
</evidence>
<accession>A0A913X054</accession>
<dbReference type="SMART" id="SM00237">
    <property type="entry name" value="Calx_beta"/>
    <property type="match status" value="5"/>
</dbReference>
<dbReference type="SUPFAM" id="SSF141072">
    <property type="entry name" value="CalX-like"/>
    <property type="match status" value="7"/>
</dbReference>
<keyword evidence="8" id="KW-1185">Reference proteome</keyword>
<feature type="transmembrane region" description="Helical" evidence="5">
    <location>
        <begin position="858"/>
        <end position="883"/>
    </location>
</feature>
<evidence type="ECO:0000256" key="3">
    <source>
        <dbReference type="ARBA" id="ARBA00022837"/>
    </source>
</evidence>
<feature type="domain" description="Calx-beta" evidence="6">
    <location>
        <begin position="136"/>
        <end position="236"/>
    </location>
</feature>
<dbReference type="GO" id="GO:0007154">
    <property type="term" value="P:cell communication"/>
    <property type="evidence" value="ECO:0007669"/>
    <property type="project" value="InterPro"/>
</dbReference>
<dbReference type="RefSeq" id="XP_020896838.1">
    <property type="nucleotide sequence ID" value="XM_021041179.1"/>
</dbReference>
<dbReference type="Gene3D" id="2.60.40.2030">
    <property type="match status" value="7"/>
</dbReference>
<feature type="domain" description="Calx-beta" evidence="6">
    <location>
        <begin position="601"/>
        <end position="699"/>
    </location>
</feature>
<dbReference type="GO" id="GO:0030001">
    <property type="term" value="P:metal ion transport"/>
    <property type="evidence" value="ECO:0007669"/>
    <property type="project" value="TreeGrafter"/>
</dbReference>
<evidence type="ECO:0000313" key="7">
    <source>
        <dbReference type="EnsemblMetazoa" id="XP_020896838.1"/>
    </source>
</evidence>
<sequence>MTSRQGTGISHFTCPSIITVDIVDNDANIFFCKPLQTSVKENAGQYVIKVCRYPKSQNFENEIRLCWTSDGNGQARDYPSIISGCATKTFGKGIDMIEHTINITNDNWGEQEFKRFNIEMTSVGSNKAIFNDTTKYNVTLEDDDNSYCLKGSFLTVFEETDKYINLTIVRTGAISTQSSKILINTNDQTATKGQDFEGIKTNQITFNNGDTEKIVSIKLEDDKIVEDRESFQVTLSGSNGSTVFPSCNSTIVTIVSNDVNISCNLSGYLAVFENKRQVVFSLTRAGSNEYPHSIRVKTQDVSASSLSDYASLDRTVRFSPDSYQTKEQITLHLNITNDKILENNETLSLTFTTIDNRVNILCPNTTVWILNDETYIFFCKPLQTSVRENAGKYKVNLCRAGRTSVPHLIKLCWTSDGNGRLHDYPSIKAGCDEITFPAGKNKIQHSIKITNDSWGEQEHKTFQLRILTNESTVFFNDTSSYNVTLIDDDNSFCLKKMAFNVTEENHRFLNILVERFGAISTTNASVRPIAVPDQVKKALSPDDYEFPNNNQSLMFSLNEVEKNITITIKDDKLAEDHQIFILSLYGVGLSTVFPSCNTSRTTIVSNDVDIRCNGLNSAMQQGFENESSLVVNITREGSIEYNHTIRIRTVADSAKPQSDFIPVDKVITFIAGQKNIQQNVIIVNDLEVEKAERFHLELTSNDSRVNIICKRITYVIKDEDTMVTCPKSLTVSENTKMVTLQLEREGYLNRTSNMWISTLDGTAYDKADFAPANRRNVTFYRGENISSVSIEIVDDDVPEKLESFSILLGSEDNTTTPITSSICMNITINDDDKDEDKDRITAKQAQEILDSRKRISNLLIAGLGAASVIVLILIILLIAVCVCF</sequence>
<dbReference type="InterPro" id="IPR003644">
    <property type="entry name" value="Calx_beta"/>
</dbReference>
<evidence type="ECO:0000313" key="8">
    <source>
        <dbReference type="Proteomes" id="UP000887567"/>
    </source>
</evidence>
<dbReference type="InterPro" id="IPR038081">
    <property type="entry name" value="CalX-like_sf"/>
</dbReference>